<comment type="caution">
    <text evidence="2">The sequence shown here is derived from an EMBL/GenBank/DDBJ whole genome shotgun (WGS) entry which is preliminary data.</text>
</comment>
<protein>
    <recommendedName>
        <fullName evidence="4">YesK-like protein</fullName>
    </recommendedName>
</protein>
<dbReference type="RefSeq" id="WP_377918509.1">
    <property type="nucleotide sequence ID" value="NZ_JBHRZT010000072.1"/>
</dbReference>
<feature type="transmembrane region" description="Helical" evidence="1">
    <location>
        <begin position="6"/>
        <end position="23"/>
    </location>
</feature>
<sequence>MNEFTLAAIVCFSAMFIFTVLLYKRYKQRPSLKYIPAIFVFVLSFGGILTGIFVLKEIEGLSVSFISTAINIASLVNIVIAVFLDLFGEMNKA</sequence>
<accession>A0ABV8B9P1</accession>
<proteinExistence type="predicted"/>
<keyword evidence="1" id="KW-0472">Membrane</keyword>
<organism evidence="2 3">
    <name type="scientific">Bacillus songklensis</name>
    <dbReference type="NCBI Taxonomy" id="1069116"/>
    <lineage>
        <taxon>Bacteria</taxon>
        <taxon>Bacillati</taxon>
        <taxon>Bacillota</taxon>
        <taxon>Bacilli</taxon>
        <taxon>Bacillales</taxon>
        <taxon>Bacillaceae</taxon>
        <taxon>Bacillus</taxon>
    </lineage>
</organism>
<gene>
    <name evidence="2" type="ORF">ACFOU2_22705</name>
</gene>
<evidence type="ECO:0000313" key="3">
    <source>
        <dbReference type="Proteomes" id="UP001595752"/>
    </source>
</evidence>
<evidence type="ECO:0000313" key="2">
    <source>
        <dbReference type="EMBL" id="MFC3886141.1"/>
    </source>
</evidence>
<evidence type="ECO:0008006" key="4">
    <source>
        <dbReference type="Google" id="ProtNLM"/>
    </source>
</evidence>
<dbReference type="EMBL" id="JBHRZT010000072">
    <property type="protein sequence ID" value="MFC3886141.1"/>
    <property type="molecule type" value="Genomic_DNA"/>
</dbReference>
<name>A0ABV8B9P1_9BACI</name>
<feature type="transmembrane region" description="Helical" evidence="1">
    <location>
        <begin position="35"/>
        <end position="55"/>
    </location>
</feature>
<dbReference type="Proteomes" id="UP001595752">
    <property type="component" value="Unassembled WGS sequence"/>
</dbReference>
<evidence type="ECO:0000256" key="1">
    <source>
        <dbReference type="SAM" id="Phobius"/>
    </source>
</evidence>
<keyword evidence="1" id="KW-1133">Transmembrane helix</keyword>
<keyword evidence="1" id="KW-0812">Transmembrane</keyword>
<keyword evidence="3" id="KW-1185">Reference proteome</keyword>
<reference evidence="3" key="1">
    <citation type="journal article" date="2019" name="Int. J. Syst. Evol. Microbiol.">
        <title>The Global Catalogue of Microorganisms (GCM) 10K type strain sequencing project: providing services to taxonomists for standard genome sequencing and annotation.</title>
        <authorList>
            <consortium name="The Broad Institute Genomics Platform"/>
            <consortium name="The Broad Institute Genome Sequencing Center for Infectious Disease"/>
            <person name="Wu L."/>
            <person name="Ma J."/>
        </authorList>
    </citation>
    <scope>NUCLEOTIDE SEQUENCE [LARGE SCALE GENOMIC DNA]</scope>
    <source>
        <strain evidence="3">CCUG 61889</strain>
    </source>
</reference>
<feature type="transmembrane region" description="Helical" evidence="1">
    <location>
        <begin position="61"/>
        <end position="87"/>
    </location>
</feature>